<sequence>MHAKPSPDPMISMWTWLAHDVRFYRTRAKMSGTRLGELLGCDRSTISRIESATLKIDDKQAKILDRIFDTGGHFLRLLRYAELGHDPDWFKAFIGYEKTAASIRIYEALVITGLLQIEEYNRALLMAARIVDDVEEALATLVARQAVLDRDPPPNMWVLLNESALRQPVGGAEVMRKQLAHLLEMSEHPHISLRVISTEVGAHVGLDGSFSVLESPASRAAYTSALPQGRLILAAAEIEWYKDRFEQIGSDALSRSSSRQMIKQVLEEFQ</sequence>
<protein>
    <submittedName>
        <fullName evidence="2">Transcriptional regulator</fullName>
    </submittedName>
</protein>
<evidence type="ECO:0000313" key="3">
    <source>
        <dbReference type="Proteomes" id="UP001165135"/>
    </source>
</evidence>
<accession>A0A9W6RBJ0</accession>
<gene>
    <name evidence="2" type="ORF">Airi01_010350</name>
</gene>
<dbReference type="PROSITE" id="PS50943">
    <property type="entry name" value="HTH_CROC1"/>
    <property type="match status" value="1"/>
</dbReference>
<reference evidence="2" key="1">
    <citation type="submission" date="2023-03" db="EMBL/GenBank/DDBJ databases">
        <title>Actinoallomurus iriomotensis NBRC 103681.</title>
        <authorList>
            <person name="Ichikawa N."/>
            <person name="Sato H."/>
            <person name="Tonouchi N."/>
        </authorList>
    </citation>
    <scope>NUCLEOTIDE SEQUENCE</scope>
    <source>
        <strain evidence="2">NBRC 103681</strain>
    </source>
</reference>
<evidence type="ECO:0000313" key="2">
    <source>
        <dbReference type="EMBL" id="GLY72768.1"/>
    </source>
</evidence>
<dbReference type="Pfam" id="PF19054">
    <property type="entry name" value="DUF5753"/>
    <property type="match status" value="1"/>
</dbReference>
<dbReference type="InterPro" id="IPR043917">
    <property type="entry name" value="DUF5753"/>
</dbReference>
<dbReference type="AlphaFoldDB" id="A0A9W6RBJ0"/>
<name>A0A9W6RBJ0_9ACTN</name>
<dbReference type="SMART" id="SM00530">
    <property type="entry name" value="HTH_XRE"/>
    <property type="match status" value="1"/>
</dbReference>
<dbReference type="InterPro" id="IPR001387">
    <property type="entry name" value="Cro/C1-type_HTH"/>
</dbReference>
<dbReference type="InterPro" id="IPR010982">
    <property type="entry name" value="Lambda_DNA-bd_dom_sf"/>
</dbReference>
<dbReference type="Proteomes" id="UP001165135">
    <property type="component" value="Unassembled WGS sequence"/>
</dbReference>
<comment type="caution">
    <text evidence="2">The sequence shown here is derived from an EMBL/GenBank/DDBJ whole genome shotgun (WGS) entry which is preliminary data.</text>
</comment>
<dbReference type="RefSeq" id="WP_285617919.1">
    <property type="nucleotide sequence ID" value="NZ_BSTJ01000001.1"/>
</dbReference>
<dbReference type="Gene3D" id="1.10.260.40">
    <property type="entry name" value="lambda repressor-like DNA-binding domains"/>
    <property type="match status" value="1"/>
</dbReference>
<feature type="domain" description="HTH cro/C1-type" evidence="1">
    <location>
        <begin position="21"/>
        <end position="74"/>
    </location>
</feature>
<evidence type="ECO:0000259" key="1">
    <source>
        <dbReference type="PROSITE" id="PS50943"/>
    </source>
</evidence>
<dbReference type="GO" id="GO:0003677">
    <property type="term" value="F:DNA binding"/>
    <property type="evidence" value="ECO:0007669"/>
    <property type="project" value="InterPro"/>
</dbReference>
<dbReference type="EMBL" id="BSTJ01000001">
    <property type="protein sequence ID" value="GLY72768.1"/>
    <property type="molecule type" value="Genomic_DNA"/>
</dbReference>
<proteinExistence type="predicted"/>
<organism evidence="2 3">
    <name type="scientific">Actinoallomurus iriomotensis</name>
    <dbReference type="NCBI Taxonomy" id="478107"/>
    <lineage>
        <taxon>Bacteria</taxon>
        <taxon>Bacillati</taxon>
        <taxon>Actinomycetota</taxon>
        <taxon>Actinomycetes</taxon>
        <taxon>Streptosporangiales</taxon>
        <taxon>Thermomonosporaceae</taxon>
        <taxon>Actinoallomurus</taxon>
    </lineage>
</organism>
<dbReference type="SUPFAM" id="SSF47413">
    <property type="entry name" value="lambda repressor-like DNA-binding domains"/>
    <property type="match status" value="1"/>
</dbReference>
<dbReference type="CDD" id="cd00093">
    <property type="entry name" value="HTH_XRE"/>
    <property type="match status" value="1"/>
</dbReference>